<organism evidence="1 2">
    <name type="scientific">Acaulospora morrowiae</name>
    <dbReference type="NCBI Taxonomy" id="94023"/>
    <lineage>
        <taxon>Eukaryota</taxon>
        <taxon>Fungi</taxon>
        <taxon>Fungi incertae sedis</taxon>
        <taxon>Mucoromycota</taxon>
        <taxon>Glomeromycotina</taxon>
        <taxon>Glomeromycetes</taxon>
        <taxon>Diversisporales</taxon>
        <taxon>Acaulosporaceae</taxon>
        <taxon>Acaulospora</taxon>
    </lineage>
</organism>
<protein>
    <submittedName>
        <fullName evidence="1">11256_t:CDS:1</fullName>
    </submittedName>
</protein>
<dbReference type="AlphaFoldDB" id="A0A9N9JE44"/>
<dbReference type="Proteomes" id="UP000789342">
    <property type="component" value="Unassembled WGS sequence"/>
</dbReference>
<reference evidence="1" key="1">
    <citation type="submission" date="2021-06" db="EMBL/GenBank/DDBJ databases">
        <authorList>
            <person name="Kallberg Y."/>
            <person name="Tangrot J."/>
            <person name="Rosling A."/>
        </authorList>
    </citation>
    <scope>NUCLEOTIDE SEQUENCE</scope>
    <source>
        <strain evidence="1">CL551</strain>
    </source>
</reference>
<feature type="non-terminal residue" evidence="1">
    <location>
        <position position="1"/>
    </location>
</feature>
<accession>A0A9N9JE44</accession>
<comment type="caution">
    <text evidence="1">The sequence shown here is derived from an EMBL/GenBank/DDBJ whole genome shotgun (WGS) entry which is preliminary data.</text>
</comment>
<evidence type="ECO:0000313" key="1">
    <source>
        <dbReference type="EMBL" id="CAG8777721.1"/>
    </source>
</evidence>
<keyword evidence="2" id="KW-1185">Reference proteome</keyword>
<name>A0A9N9JE44_9GLOM</name>
<evidence type="ECO:0000313" key="2">
    <source>
        <dbReference type="Proteomes" id="UP000789342"/>
    </source>
</evidence>
<dbReference type="EMBL" id="CAJVPV010050378">
    <property type="protein sequence ID" value="CAG8777721.1"/>
    <property type="molecule type" value="Genomic_DNA"/>
</dbReference>
<dbReference type="OrthoDB" id="2430695at2759"/>
<proteinExistence type="predicted"/>
<gene>
    <name evidence="1" type="ORF">AMORRO_LOCUS17058</name>
</gene>
<sequence>MSDDEIHEYFNRKFVDWNIIDFLRECKEEPFQRKIDKYLKSLETIVEREKGKRKTMAETLLQRYKEASCLPSHKTNVEAQ</sequence>